<dbReference type="InterPro" id="IPR036513">
    <property type="entry name" value="STAS_dom_sf"/>
</dbReference>
<dbReference type="PANTHER" id="PTHR11814">
    <property type="entry name" value="SULFATE TRANSPORTER"/>
    <property type="match status" value="1"/>
</dbReference>
<comment type="caution">
    <text evidence="7">The sequence shown here is derived from an EMBL/GenBank/DDBJ whole genome shotgun (WGS) entry which is preliminary data.</text>
</comment>
<reference evidence="7" key="1">
    <citation type="submission" date="2021-04" db="EMBL/GenBank/DDBJ databases">
        <authorList>
            <person name="Chebbi M.A.C M."/>
        </authorList>
    </citation>
    <scope>NUCLEOTIDE SEQUENCE</scope>
</reference>
<evidence type="ECO:0000256" key="2">
    <source>
        <dbReference type="ARBA" id="ARBA00022692"/>
    </source>
</evidence>
<organism evidence="7 8">
    <name type="scientific">Cotesia congregata</name>
    <name type="common">Parasitoid wasp</name>
    <name type="synonym">Apanteles congregatus</name>
    <dbReference type="NCBI Taxonomy" id="51543"/>
    <lineage>
        <taxon>Eukaryota</taxon>
        <taxon>Metazoa</taxon>
        <taxon>Ecdysozoa</taxon>
        <taxon>Arthropoda</taxon>
        <taxon>Hexapoda</taxon>
        <taxon>Insecta</taxon>
        <taxon>Pterygota</taxon>
        <taxon>Neoptera</taxon>
        <taxon>Endopterygota</taxon>
        <taxon>Hymenoptera</taxon>
        <taxon>Apocrita</taxon>
        <taxon>Ichneumonoidea</taxon>
        <taxon>Braconidae</taxon>
        <taxon>Microgastrinae</taxon>
        <taxon>Cotesia</taxon>
    </lineage>
</organism>
<keyword evidence="2 5" id="KW-0812">Transmembrane</keyword>
<evidence type="ECO:0000259" key="6">
    <source>
        <dbReference type="PROSITE" id="PS50801"/>
    </source>
</evidence>
<comment type="subcellular location">
    <subcellularLocation>
        <location evidence="1">Membrane</location>
        <topology evidence="1">Multi-pass membrane protein</topology>
    </subcellularLocation>
</comment>
<dbReference type="EMBL" id="CAJNRD030001119">
    <property type="protein sequence ID" value="CAG5090861.1"/>
    <property type="molecule type" value="Genomic_DNA"/>
</dbReference>
<dbReference type="Pfam" id="PF01740">
    <property type="entry name" value="STAS"/>
    <property type="match status" value="1"/>
</dbReference>
<name>A0A8J2HBB3_COTCN</name>
<proteinExistence type="predicted"/>
<dbReference type="InterPro" id="IPR001902">
    <property type="entry name" value="SLC26A/SulP_fam"/>
</dbReference>
<dbReference type="AlphaFoldDB" id="A0A8J2HBB3"/>
<evidence type="ECO:0000313" key="8">
    <source>
        <dbReference type="Proteomes" id="UP000786811"/>
    </source>
</evidence>
<sequence length="684" mass="76781">MDIPVDHEEKHPEVLLKLKVDRHVYYQDTFNENFYYEKSKKSFAKNVLVSMKNKNLKTSLRSFIPVFYWLRKYRWKDYILSDIISGITVAIMHIPQGMAYALLGNVPPIVGIYMAFFPVLIYFFFGTSKHVSIGTFAIVCLMTGKVVATYSTPISSSLSNSTLFDSSRDLNDSLPMFYSPMQVATAVTFSVGLLQLLMFILRLGIISSLLSESLVSGFTTGAAIYVLISQVKDLLGLQLPKRKITHFKLVYTVIDIFNVLKYPNFAALTVSTVTIIIMVLNNEFFKVTIISPWLKQKCNMPFPIELIAVISGTIISNYFDLAGHYVIETVGNIPTGLPKPELPTIQLIKDIATDCIAITMVSYTVTLSMALIFAQKLHYEIDSNQELFAMGISNIFGSFFSCMPVSASLSRSLIQQTVGGKTQIASIISCSILLIILLFIGPFFESLPRSVLASIIVVSLKGMLLQMKQFLRFWRLSKLDGMVWIMTFLIVIIVGIDVGLLIGLLTSISTILFLSIKSYSCLLGHIPNTELYLDTSKYKDPIELPGIKIFHYRGGLNFANKDYFKSKIFKLVNIDPQKELKLRSKKAKNQFEMQLSDGNNEKLRFLVIDLSSLSYIDPSGVAILYNIANEFNSIDISVCITGCSGPIYDSILEYDKHVSEKPNFLILLTIHDAVTYALSEFTSI</sequence>
<dbReference type="Gene3D" id="3.30.750.24">
    <property type="entry name" value="STAS domain"/>
    <property type="match status" value="1"/>
</dbReference>
<dbReference type="SUPFAM" id="SSF52091">
    <property type="entry name" value="SpoIIaa-like"/>
    <property type="match status" value="1"/>
</dbReference>
<dbReference type="InterPro" id="IPR002645">
    <property type="entry name" value="STAS_dom"/>
</dbReference>
<evidence type="ECO:0000256" key="5">
    <source>
        <dbReference type="SAM" id="Phobius"/>
    </source>
</evidence>
<gene>
    <name evidence="7" type="ORF">HICCMSTLAB_LOCUS5771</name>
</gene>
<feature type="transmembrane region" description="Helical" evidence="5">
    <location>
        <begin position="133"/>
        <end position="156"/>
    </location>
</feature>
<feature type="transmembrane region" description="Helical" evidence="5">
    <location>
        <begin position="78"/>
        <end position="103"/>
    </location>
</feature>
<dbReference type="OrthoDB" id="288203at2759"/>
<evidence type="ECO:0000256" key="4">
    <source>
        <dbReference type="ARBA" id="ARBA00023136"/>
    </source>
</evidence>
<feature type="transmembrane region" description="Helical" evidence="5">
    <location>
        <begin position="109"/>
        <end position="126"/>
    </location>
</feature>
<feature type="transmembrane region" description="Helical" evidence="5">
    <location>
        <begin position="355"/>
        <end position="375"/>
    </location>
</feature>
<dbReference type="Proteomes" id="UP000786811">
    <property type="component" value="Unassembled WGS sequence"/>
</dbReference>
<dbReference type="Pfam" id="PF00916">
    <property type="entry name" value="Sulfate_transp"/>
    <property type="match status" value="1"/>
</dbReference>
<protein>
    <submittedName>
        <fullName evidence="7">Similar to Slc26a5: Prestin (Rattus norvegicus)</fullName>
    </submittedName>
</protein>
<feature type="transmembrane region" description="Helical" evidence="5">
    <location>
        <begin position="483"/>
        <end position="516"/>
    </location>
</feature>
<keyword evidence="4 5" id="KW-0472">Membrane</keyword>
<dbReference type="NCBIfam" id="TIGR00815">
    <property type="entry name" value="sulP"/>
    <property type="match status" value="1"/>
</dbReference>
<feature type="transmembrane region" description="Helical" evidence="5">
    <location>
        <begin position="213"/>
        <end position="231"/>
    </location>
</feature>
<evidence type="ECO:0000256" key="1">
    <source>
        <dbReference type="ARBA" id="ARBA00004141"/>
    </source>
</evidence>
<dbReference type="InterPro" id="IPR011547">
    <property type="entry name" value="SLC26A/SulP_dom"/>
</dbReference>
<feature type="transmembrane region" description="Helical" evidence="5">
    <location>
        <begin position="265"/>
        <end position="285"/>
    </location>
</feature>
<feature type="transmembrane region" description="Helical" evidence="5">
    <location>
        <begin position="176"/>
        <end position="201"/>
    </location>
</feature>
<feature type="transmembrane region" description="Helical" evidence="5">
    <location>
        <begin position="387"/>
        <end position="410"/>
    </location>
</feature>
<dbReference type="GO" id="GO:0016020">
    <property type="term" value="C:membrane"/>
    <property type="evidence" value="ECO:0007669"/>
    <property type="project" value="UniProtKB-SubCell"/>
</dbReference>
<dbReference type="PROSITE" id="PS50801">
    <property type="entry name" value="STAS"/>
    <property type="match status" value="1"/>
</dbReference>
<keyword evidence="8" id="KW-1185">Reference proteome</keyword>
<keyword evidence="3 5" id="KW-1133">Transmembrane helix</keyword>
<feature type="transmembrane region" description="Helical" evidence="5">
    <location>
        <begin position="422"/>
        <end position="444"/>
    </location>
</feature>
<dbReference type="GO" id="GO:0055085">
    <property type="term" value="P:transmembrane transport"/>
    <property type="evidence" value="ECO:0007669"/>
    <property type="project" value="InterPro"/>
</dbReference>
<accession>A0A8J2HBB3</accession>
<feature type="transmembrane region" description="Helical" evidence="5">
    <location>
        <begin position="450"/>
        <end position="471"/>
    </location>
</feature>
<evidence type="ECO:0000313" key="7">
    <source>
        <dbReference type="EMBL" id="CAG5090861.1"/>
    </source>
</evidence>
<dbReference type="CDD" id="cd07042">
    <property type="entry name" value="STAS_SulP_like_sulfate_transporter"/>
    <property type="match status" value="1"/>
</dbReference>
<evidence type="ECO:0000256" key="3">
    <source>
        <dbReference type="ARBA" id="ARBA00022989"/>
    </source>
</evidence>
<feature type="domain" description="STAS" evidence="6">
    <location>
        <begin position="537"/>
        <end position="677"/>
    </location>
</feature>